<dbReference type="SUPFAM" id="SSF48726">
    <property type="entry name" value="Immunoglobulin"/>
    <property type="match status" value="1"/>
</dbReference>
<feature type="chain" id="PRO_5018733442" evidence="6">
    <location>
        <begin position="21"/>
        <end position="259"/>
    </location>
</feature>
<evidence type="ECO:0000313" key="9">
    <source>
        <dbReference type="Proteomes" id="UP000265020"/>
    </source>
</evidence>
<evidence type="ECO:0000256" key="3">
    <source>
        <dbReference type="ARBA" id="ARBA00022989"/>
    </source>
</evidence>
<accession>A0A3Q2D079</accession>
<keyword evidence="4" id="KW-0325">Glycoprotein</keyword>
<dbReference type="Ensembl" id="ENSCVAT00000030030.1">
    <property type="protein sequence ID" value="ENSCVAP00000011688.1"/>
    <property type="gene ID" value="ENSCVAG00000013988.1"/>
</dbReference>
<dbReference type="PANTHER" id="PTHR19944:SF99">
    <property type="entry name" value="HLA CLASS II HISTOCOMPATIBILITY ANTIGEN, DRB1 BETA CHAIN"/>
    <property type="match status" value="1"/>
</dbReference>
<evidence type="ECO:0000256" key="1">
    <source>
        <dbReference type="ARBA" id="ARBA00004479"/>
    </source>
</evidence>
<name>A0A3Q2D079_CYPVA</name>
<dbReference type="STRING" id="28743.ENSCVAP00000011688"/>
<proteinExistence type="predicted"/>
<keyword evidence="6" id="KW-0732">Signal</keyword>
<keyword evidence="5" id="KW-0472">Membrane</keyword>
<dbReference type="AlphaFoldDB" id="A0A3Q2D079"/>
<dbReference type="SUPFAM" id="SSF54452">
    <property type="entry name" value="MHC antigen-recognition domain"/>
    <property type="match status" value="1"/>
</dbReference>
<evidence type="ECO:0000256" key="4">
    <source>
        <dbReference type="ARBA" id="ARBA00023180"/>
    </source>
</evidence>
<sequence>MNTQSFLFIFFLSLENPVFSHEDFYQVRACCAFNGPNFNNIEYTIMTSFNKQNMMQYNSTRGNWIGFTQYSHDNSYYWNKDPADALQRVLQKKLLCYDNLHHIRTMGNLSTTPTIRIKSLIKPDGRHPALLICSAYNFYPKQIQLTWLRNNQQVTKGVTYSDVIPVGDLYYHFHSHLEYSPAPGEKISCMVEHLTMSEPRVVVWDDSLPKKEKTKIVVGLIGLILGLVILISGFIYHKQKSAVYNSICQGHHREWWPSD</sequence>
<dbReference type="Proteomes" id="UP000265020">
    <property type="component" value="Unassembled WGS sequence"/>
</dbReference>
<evidence type="ECO:0000259" key="7">
    <source>
        <dbReference type="PROSITE" id="PS50835"/>
    </source>
</evidence>
<keyword evidence="9" id="KW-1185">Reference proteome</keyword>
<dbReference type="PANTHER" id="PTHR19944">
    <property type="entry name" value="MHC CLASS II-RELATED"/>
    <property type="match status" value="1"/>
</dbReference>
<dbReference type="PROSITE" id="PS50835">
    <property type="entry name" value="IG_LIKE"/>
    <property type="match status" value="1"/>
</dbReference>
<organism evidence="8 9">
    <name type="scientific">Cyprinodon variegatus</name>
    <name type="common">Sheepshead minnow</name>
    <dbReference type="NCBI Taxonomy" id="28743"/>
    <lineage>
        <taxon>Eukaryota</taxon>
        <taxon>Metazoa</taxon>
        <taxon>Chordata</taxon>
        <taxon>Craniata</taxon>
        <taxon>Vertebrata</taxon>
        <taxon>Euteleostomi</taxon>
        <taxon>Actinopterygii</taxon>
        <taxon>Neopterygii</taxon>
        <taxon>Teleostei</taxon>
        <taxon>Neoteleostei</taxon>
        <taxon>Acanthomorphata</taxon>
        <taxon>Ovalentaria</taxon>
        <taxon>Atherinomorphae</taxon>
        <taxon>Cyprinodontiformes</taxon>
        <taxon>Cyprinodontidae</taxon>
        <taxon>Cyprinodon</taxon>
    </lineage>
</organism>
<dbReference type="InterPro" id="IPR003597">
    <property type="entry name" value="Ig_C1-set"/>
</dbReference>
<dbReference type="InterPro" id="IPR050160">
    <property type="entry name" value="MHC/Immunoglobulin"/>
</dbReference>
<reference evidence="8" key="1">
    <citation type="submission" date="2025-08" db="UniProtKB">
        <authorList>
            <consortium name="Ensembl"/>
        </authorList>
    </citation>
    <scope>IDENTIFICATION</scope>
</reference>
<feature type="transmembrane region" description="Helical" evidence="5">
    <location>
        <begin position="216"/>
        <end position="236"/>
    </location>
</feature>
<dbReference type="GO" id="GO:0019882">
    <property type="term" value="P:antigen processing and presentation"/>
    <property type="evidence" value="ECO:0007669"/>
    <property type="project" value="InterPro"/>
</dbReference>
<protein>
    <submittedName>
        <fullName evidence="8">Rano class II histocompatibility antigen, A beta chain-like</fullName>
    </submittedName>
</protein>
<dbReference type="Pfam" id="PF07654">
    <property type="entry name" value="C1-set"/>
    <property type="match status" value="1"/>
</dbReference>
<dbReference type="InterPro" id="IPR036179">
    <property type="entry name" value="Ig-like_dom_sf"/>
</dbReference>
<dbReference type="OMA" id="YKKKCAV"/>
<dbReference type="InterPro" id="IPR013783">
    <property type="entry name" value="Ig-like_fold"/>
</dbReference>
<evidence type="ECO:0000256" key="6">
    <source>
        <dbReference type="SAM" id="SignalP"/>
    </source>
</evidence>
<feature type="signal peptide" evidence="6">
    <location>
        <begin position="1"/>
        <end position="20"/>
    </location>
</feature>
<evidence type="ECO:0000313" key="8">
    <source>
        <dbReference type="Ensembl" id="ENSCVAP00000011688.1"/>
    </source>
</evidence>
<reference evidence="8" key="2">
    <citation type="submission" date="2025-09" db="UniProtKB">
        <authorList>
            <consortium name="Ensembl"/>
        </authorList>
    </citation>
    <scope>IDENTIFICATION</scope>
</reference>
<comment type="subcellular location">
    <subcellularLocation>
        <location evidence="1">Membrane</location>
        <topology evidence="1">Single-pass type I membrane protein</topology>
    </subcellularLocation>
</comment>
<keyword evidence="3 5" id="KW-1133">Transmembrane helix</keyword>
<dbReference type="InterPro" id="IPR011162">
    <property type="entry name" value="MHC_I/II-like_Ag-recog"/>
</dbReference>
<evidence type="ECO:0000256" key="2">
    <source>
        <dbReference type="ARBA" id="ARBA00022692"/>
    </source>
</evidence>
<evidence type="ECO:0000256" key="5">
    <source>
        <dbReference type="SAM" id="Phobius"/>
    </source>
</evidence>
<dbReference type="GO" id="GO:0006955">
    <property type="term" value="P:immune response"/>
    <property type="evidence" value="ECO:0007669"/>
    <property type="project" value="InterPro"/>
</dbReference>
<dbReference type="InterPro" id="IPR007110">
    <property type="entry name" value="Ig-like_dom"/>
</dbReference>
<dbReference type="GO" id="GO:0042613">
    <property type="term" value="C:MHC class II protein complex"/>
    <property type="evidence" value="ECO:0007669"/>
    <property type="project" value="InterPro"/>
</dbReference>
<dbReference type="SMART" id="SM00407">
    <property type="entry name" value="IGc1"/>
    <property type="match status" value="1"/>
</dbReference>
<dbReference type="InterPro" id="IPR014745">
    <property type="entry name" value="MHC_II_a/b_N"/>
</dbReference>
<dbReference type="GeneTree" id="ENSGT00950000183127"/>
<dbReference type="Gene3D" id="3.10.320.10">
    <property type="entry name" value="Class II Histocompatibility Antigen, M Beta Chain, Chain B, domain 1"/>
    <property type="match status" value="1"/>
</dbReference>
<dbReference type="Gene3D" id="2.60.40.10">
    <property type="entry name" value="Immunoglobulins"/>
    <property type="match status" value="1"/>
</dbReference>
<keyword evidence="2 5" id="KW-0812">Transmembrane</keyword>
<feature type="domain" description="Ig-like" evidence="7">
    <location>
        <begin position="113"/>
        <end position="202"/>
    </location>
</feature>